<dbReference type="PANTHER" id="PTHR15503">
    <property type="entry name" value="LDOC1 RELATED"/>
    <property type="match status" value="1"/>
</dbReference>
<dbReference type="RefSeq" id="XP_071925930.1">
    <property type="nucleotide sequence ID" value="XM_072069829.1"/>
</dbReference>
<keyword evidence="1" id="KW-1185">Reference proteome</keyword>
<evidence type="ECO:0000313" key="2">
    <source>
        <dbReference type="RefSeq" id="XP_071925930.1"/>
    </source>
</evidence>
<dbReference type="PANTHER" id="PTHR15503:SF45">
    <property type="entry name" value="RNA-DIRECTED DNA POLYMERASE HOMOLOG"/>
    <property type="match status" value="1"/>
</dbReference>
<protein>
    <submittedName>
        <fullName evidence="2">Uncharacterized protein</fullName>
    </submittedName>
</protein>
<name>A0ABM4W2B9_COFAR</name>
<dbReference type="InterPro" id="IPR032567">
    <property type="entry name" value="RTL1-rel"/>
</dbReference>
<dbReference type="CDD" id="cd00303">
    <property type="entry name" value="retropepsin_like"/>
    <property type="match status" value="1"/>
</dbReference>
<dbReference type="Pfam" id="PF08284">
    <property type="entry name" value="RVP_2"/>
    <property type="match status" value="1"/>
</dbReference>
<dbReference type="Proteomes" id="UP001652660">
    <property type="component" value="Chromosome 1e"/>
</dbReference>
<evidence type="ECO:0000313" key="1">
    <source>
        <dbReference type="Proteomes" id="UP001652660"/>
    </source>
</evidence>
<reference evidence="2" key="2">
    <citation type="submission" date="2025-08" db="UniProtKB">
        <authorList>
            <consortium name="RefSeq"/>
        </authorList>
    </citation>
    <scope>IDENTIFICATION</scope>
    <source>
        <tissue evidence="2">Leaves</tissue>
    </source>
</reference>
<dbReference type="SUPFAM" id="SSF50630">
    <property type="entry name" value="Acid proteases"/>
    <property type="match status" value="1"/>
</dbReference>
<organism evidence="1 2">
    <name type="scientific">Coffea arabica</name>
    <name type="common">Arabian coffee</name>
    <dbReference type="NCBI Taxonomy" id="13443"/>
    <lineage>
        <taxon>Eukaryota</taxon>
        <taxon>Viridiplantae</taxon>
        <taxon>Streptophyta</taxon>
        <taxon>Embryophyta</taxon>
        <taxon>Tracheophyta</taxon>
        <taxon>Spermatophyta</taxon>
        <taxon>Magnoliopsida</taxon>
        <taxon>eudicotyledons</taxon>
        <taxon>Gunneridae</taxon>
        <taxon>Pentapetalae</taxon>
        <taxon>asterids</taxon>
        <taxon>lamiids</taxon>
        <taxon>Gentianales</taxon>
        <taxon>Rubiaceae</taxon>
        <taxon>Ixoroideae</taxon>
        <taxon>Gardenieae complex</taxon>
        <taxon>Bertiereae - Coffeeae clade</taxon>
        <taxon>Coffeeae</taxon>
        <taxon>Coffea</taxon>
    </lineage>
</organism>
<reference evidence="1" key="1">
    <citation type="journal article" date="2025" name="Foods">
        <title>Unveiling the Microbial Signatures of Arabica Coffee Cherries: Insights into Ripeness Specific Diversity, Functional Traits, and Implications for Quality and Safety.</title>
        <authorList>
            <consortium name="RefSeq"/>
            <person name="Tenea G.N."/>
            <person name="Cifuentes V."/>
            <person name="Reyes P."/>
            <person name="Cevallos-Vallejos M."/>
        </authorList>
    </citation>
    <scope>NUCLEOTIDE SEQUENCE [LARGE SCALE GENOMIC DNA]</scope>
</reference>
<proteinExistence type="predicted"/>
<sequence>MEVTKPKVPARVYSIEQRPVPDSAEVVEGTIPVFHRLARILIDPGATHSFINPVFMCGINVTPVNLPYELEVSMPMGDRCLVTSKMYVNCEIWVGERKLLGNLISLAIKGHDVILGMDWLARYDAQLDCKRKIVEFRIPGEATIKLDVRGSLASSAMVSGIRARKLLSRGARGFLSFLINTPTDKLNVEDVPVVGEYSDVFPDELVNLPPQREIEFEINLLPGTSPISKTPYRMAPAELKELKLQLHDLLERSFIRESGSPWGAPVLFVKKKDGT</sequence>
<gene>
    <name evidence="2" type="primary">LOC140016303</name>
</gene>
<dbReference type="SUPFAM" id="SSF56672">
    <property type="entry name" value="DNA/RNA polymerases"/>
    <property type="match status" value="1"/>
</dbReference>
<dbReference type="InterPro" id="IPR021109">
    <property type="entry name" value="Peptidase_aspartic_dom_sf"/>
</dbReference>
<dbReference type="GeneID" id="140016303"/>
<accession>A0ABM4W2B9</accession>
<dbReference type="Gene3D" id="3.10.10.10">
    <property type="entry name" value="HIV Type 1 Reverse Transcriptase, subunit A, domain 1"/>
    <property type="match status" value="1"/>
</dbReference>
<dbReference type="Gene3D" id="2.40.70.10">
    <property type="entry name" value="Acid Proteases"/>
    <property type="match status" value="1"/>
</dbReference>
<dbReference type="InterPro" id="IPR043502">
    <property type="entry name" value="DNA/RNA_pol_sf"/>
</dbReference>